<keyword evidence="1" id="KW-0472">Membrane</keyword>
<keyword evidence="1" id="KW-0812">Transmembrane</keyword>
<feature type="transmembrane region" description="Helical" evidence="1">
    <location>
        <begin position="77"/>
        <end position="95"/>
    </location>
</feature>
<reference evidence="3" key="1">
    <citation type="journal article" date="2020" name="Mol. Plant Microbe">
        <title>Rhizobial microsymbionts of the narrowly endemic Oxytropis species growing in Kamchatka are characterized by significant genetic diversity and possess a set of genes that are associated with T3SS and T6SS secretion systems and can affect the development of symbiosis.</title>
        <authorList>
            <person name="Safronova V."/>
            <person name="Guro P."/>
            <person name="Sazanova A."/>
            <person name="Kuznetsova I."/>
            <person name="Belimov A."/>
            <person name="Yakubov V."/>
            <person name="Chirak E."/>
            <person name="Afonin A."/>
            <person name="Gogolev Y."/>
            <person name="Andronov E."/>
            <person name="Tikhonovich I."/>
        </authorList>
    </citation>
    <scope>NUCLEOTIDE SEQUENCE [LARGE SCALE GENOMIC DNA]</scope>
    <source>
        <strain evidence="3">581</strain>
    </source>
</reference>
<dbReference type="Proteomes" id="UP000515291">
    <property type="component" value="Chromosome"/>
</dbReference>
<organism evidence="2 3">
    <name type="scientific">Tardiphaga robiniae</name>
    <dbReference type="NCBI Taxonomy" id="943830"/>
    <lineage>
        <taxon>Bacteria</taxon>
        <taxon>Pseudomonadati</taxon>
        <taxon>Pseudomonadota</taxon>
        <taxon>Alphaproteobacteria</taxon>
        <taxon>Hyphomicrobiales</taxon>
        <taxon>Nitrobacteraceae</taxon>
        <taxon>Tardiphaga</taxon>
    </lineage>
</organism>
<feature type="transmembrane region" description="Helical" evidence="1">
    <location>
        <begin position="6"/>
        <end position="24"/>
    </location>
</feature>
<dbReference type="AlphaFoldDB" id="A0A7G6U811"/>
<evidence type="ECO:0000313" key="2">
    <source>
        <dbReference type="EMBL" id="QND75143.1"/>
    </source>
</evidence>
<accession>A0A7G6U811</accession>
<evidence type="ECO:0000313" key="3">
    <source>
        <dbReference type="Proteomes" id="UP000515291"/>
    </source>
</evidence>
<proteinExistence type="predicted"/>
<dbReference type="RefSeq" id="WP_184514031.1">
    <property type="nucleotide sequence ID" value="NZ_CP050292.1"/>
</dbReference>
<gene>
    <name evidence="2" type="ORF">HB776_30950</name>
</gene>
<evidence type="ECO:0000256" key="1">
    <source>
        <dbReference type="SAM" id="Phobius"/>
    </source>
</evidence>
<name>A0A7G6U811_9BRAD</name>
<dbReference type="KEGG" id="trb:HB776_30950"/>
<dbReference type="EMBL" id="CP050292">
    <property type="protein sequence ID" value="QND75143.1"/>
    <property type="molecule type" value="Genomic_DNA"/>
</dbReference>
<feature type="transmembrane region" description="Helical" evidence="1">
    <location>
        <begin position="45"/>
        <end position="65"/>
    </location>
</feature>
<keyword evidence="1" id="KW-1133">Transmembrane helix</keyword>
<protein>
    <submittedName>
        <fullName evidence="2">Uncharacterized protein</fullName>
    </submittedName>
</protein>
<sequence>MRWKNVYPFAATCLLFALTFWLYMTRVMWLGFPDGFIPELDAAEAILVTWFNWFSIALGIWFVILGIRSFRDDVGRWSLYSCLLFVSVVLISLAIDRYFRSFMMDSAGG</sequence>